<dbReference type="AlphaFoldDB" id="A0A2T7U992"/>
<dbReference type="Gene3D" id="3.40.640.10">
    <property type="entry name" value="Type I PLP-dependent aspartate aminotransferase-like (Major domain)"/>
    <property type="match status" value="1"/>
</dbReference>
<evidence type="ECO:0000256" key="4">
    <source>
        <dbReference type="ARBA" id="ARBA00022898"/>
    </source>
</evidence>
<dbReference type="NCBIfam" id="NF007825">
    <property type="entry name" value="PRK10534.1"/>
    <property type="match status" value="1"/>
</dbReference>
<dbReference type="GO" id="GO:0006567">
    <property type="term" value="P:L-threonine catabolic process"/>
    <property type="evidence" value="ECO:0007669"/>
    <property type="project" value="TreeGrafter"/>
</dbReference>
<comment type="cofactor">
    <cofactor evidence="1">
        <name>pyridoxal 5'-phosphate</name>
        <dbReference type="ChEBI" id="CHEBI:597326"/>
    </cofactor>
</comment>
<comment type="caution">
    <text evidence="8">The sequence shown here is derived from an EMBL/GenBank/DDBJ whole genome shotgun (WGS) entry which is preliminary data.</text>
</comment>
<dbReference type="NCBIfam" id="NF041359">
    <property type="entry name" value="GntG_guanitoxin"/>
    <property type="match status" value="1"/>
</dbReference>
<protein>
    <submittedName>
        <fullName evidence="8">Low-specificity L-threonine aldolase</fullName>
    </submittedName>
</protein>
<dbReference type="InterPro" id="IPR015422">
    <property type="entry name" value="PyrdxlP-dep_Trfase_small"/>
</dbReference>
<evidence type="ECO:0000256" key="2">
    <source>
        <dbReference type="ARBA" id="ARBA00006966"/>
    </source>
</evidence>
<proteinExistence type="inferred from homology"/>
<dbReference type="STRING" id="1293045.H663_09570"/>
<dbReference type="Pfam" id="PF01212">
    <property type="entry name" value="Beta_elim_lyase"/>
    <property type="match status" value="1"/>
</dbReference>
<dbReference type="InterPro" id="IPR023603">
    <property type="entry name" value="Low_specificity_L-TA-like"/>
</dbReference>
<organism evidence="8 9">
    <name type="scientific">Limnohabitans planktonicus II-D5</name>
    <dbReference type="NCBI Taxonomy" id="1293045"/>
    <lineage>
        <taxon>Bacteria</taxon>
        <taxon>Pseudomonadati</taxon>
        <taxon>Pseudomonadota</taxon>
        <taxon>Betaproteobacteria</taxon>
        <taxon>Burkholderiales</taxon>
        <taxon>Comamonadaceae</taxon>
        <taxon>Limnohabitans</taxon>
    </lineage>
</organism>
<name>A0A2T7U992_9BURK</name>
<evidence type="ECO:0000256" key="3">
    <source>
        <dbReference type="ARBA" id="ARBA00011881"/>
    </source>
</evidence>
<keyword evidence="9" id="KW-1185">Reference proteome</keyword>
<feature type="modified residue" description="N6-(pyridoxal phosphate)lysine" evidence="6">
    <location>
        <position position="203"/>
    </location>
</feature>
<evidence type="ECO:0000256" key="6">
    <source>
        <dbReference type="PIRSR" id="PIRSR017617-1"/>
    </source>
</evidence>
<feature type="domain" description="Aromatic amino acid beta-eliminating lyase/threonine aldolase" evidence="7">
    <location>
        <begin position="3"/>
        <end position="291"/>
    </location>
</feature>
<dbReference type="Gene3D" id="3.90.1150.10">
    <property type="entry name" value="Aspartate Aminotransferase, domain 1"/>
    <property type="match status" value="1"/>
</dbReference>
<evidence type="ECO:0000259" key="7">
    <source>
        <dbReference type="Pfam" id="PF01212"/>
    </source>
</evidence>
<evidence type="ECO:0000256" key="5">
    <source>
        <dbReference type="ARBA" id="ARBA00023239"/>
    </source>
</evidence>
<gene>
    <name evidence="8" type="ORF">H663_018440</name>
</gene>
<dbReference type="GO" id="GO:0008732">
    <property type="term" value="F:L-allo-threonine aldolase activity"/>
    <property type="evidence" value="ECO:0007669"/>
    <property type="project" value="TreeGrafter"/>
</dbReference>
<evidence type="ECO:0000256" key="1">
    <source>
        <dbReference type="ARBA" id="ARBA00001933"/>
    </source>
</evidence>
<comment type="subunit">
    <text evidence="3">Homotetramer.</text>
</comment>
<dbReference type="GO" id="GO:0006545">
    <property type="term" value="P:glycine biosynthetic process"/>
    <property type="evidence" value="ECO:0007669"/>
    <property type="project" value="TreeGrafter"/>
</dbReference>
<evidence type="ECO:0000313" key="8">
    <source>
        <dbReference type="EMBL" id="PVE41234.1"/>
    </source>
</evidence>
<keyword evidence="5" id="KW-0456">Lyase</keyword>
<dbReference type="InterPro" id="IPR015424">
    <property type="entry name" value="PyrdxlP-dep_Trfase"/>
</dbReference>
<dbReference type="OrthoDB" id="9774495at2"/>
<dbReference type="GO" id="GO:0005829">
    <property type="term" value="C:cytosol"/>
    <property type="evidence" value="ECO:0007669"/>
    <property type="project" value="TreeGrafter"/>
</dbReference>
<dbReference type="RefSeq" id="WP_053172496.1">
    <property type="nucleotide sequence ID" value="NZ_LFYT02000035.1"/>
</dbReference>
<dbReference type="Proteomes" id="UP000037507">
    <property type="component" value="Unassembled WGS sequence"/>
</dbReference>
<dbReference type="InterPro" id="IPR015421">
    <property type="entry name" value="PyrdxlP-dep_Trfase_major"/>
</dbReference>
<dbReference type="InterPro" id="IPR001597">
    <property type="entry name" value="ArAA_b-elim_lyase/Thr_aldolase"/>
</dbReference>
<dbReference type="SUPFAM" id="SSF53383">
    <property type="entry name" value="PLP-dependent transferases"/>
    <property type="match status" value="1"/>
</dbReference>
<dbReference type="EMBL" id="LFYT02000035">
    <property type="protein sequence ID" value="PVE41234.1"/>
    <property type="molecule type" value="Genomic_DNA"/>
</dbReference>
<dbReference type="FunFam" id="3.40.640.10:FF:000030">
    <property type="entry name" value="Low-specificity L-threonine aldolase"/>
    <property type="match status" value="1"/>
</dbReference>
<dbReference type="PANTHER" id="PTHR48097:SF9">
    <property type="entry name" value="L-THREONINE ALDOLASE"/>
    <property type="match status" value="1"/>
</dbReference>
<sequence length="355" mass="37219">MIDLRSDTVTQPTAAMRDAMLAAPLGDDVFGDDPTVNALQERIAQITGKDAALFMPSGTQSNLCALMAHCERGDEYIVGQNAHTYRYEGGGAAVLGSIQPQPLAQNASGEMALADIAAAIKPIDCHFARTRLLALENTWNGHVMSQDYLAKASGLARQHGLAVHLDGARLFNAAVAQAEGGSVMASVRRIVDHFDSVSVCFSKGLGAPVGSALCGSRELIAKALRWRKVLGGGLRQSGILAAAALHALDHHVERLADDHALAQRLAHGLQGVPGLSVRSAQTNIVFVDVADGRGPALLDDLKAQGVLATGLIGLRFVTHLGVDAAGIDHAITCIRRFMSNESAQASPASTRTGVY</sequence>
<evidence type="ECO:0000313" key="9">
    <source>
        <dbReference type="Proteomes" id="UP000037507"/>
    </source>
</evidence>
<comment type="similarity">
    <text evidence="2">Belongs to the threonine aldolase family.</text>
</comment>
<dbReference type="PANTHER" id="PTHR48097">
    <property type="entry name" value="L-THREONINE ALDOLASE-RELATED"/>
    <property type="match status" value="1"/>
</dbReference>
<accession>A0A2T7U992</accession>
<keyword evidence="4" id="KW-0663">Pyridoxal phosphate</keyword>
<dbReference type="PIRSF" id="PIRSF017617">
    <property type="entry name" value="Thr_aldolase"/>
    <property type="match status" value="1"/>
</dbReference>
<reference evidence="8" key="1">
    <citation type="submission" date="2017-04" db="EMBL/GenBank/DDBJ databases">
        <title>Unexpected and diverse lifestyles within the genus Limnohabitans.</title>
        <authorList>
            <person name="Kasalicky V."/>
            <person name="Mehrshad M."/>
            <person name="Andrei S.-A."/>
            <person name="Salcher M."/>
            <person name="Kratochvilova H."/>
            <person name="Simek K."/>
            <person name="Ghai R."/>
        </authorList>
    </citation>
    <scope>NUCLEOTIDE SEQUENCE [LARGE SCALE GENOMIC DNA]</scope>
    <source>
        <strain evidence="8">II-D5</strain>
    </source>
</reference>